<gene>
    <name evidence="3" type="ORF">H0H10_37525</name>
</gene>
<feature type="chain" id="PRO_5038962990" evidence="2">
    <location>
        <begin position="24"/>
        <end position="406"/>
    </location>
</feature>
<dbReference type="InterPro" id="IPR013517">
    <property type="entry name" value="FG-GAP"/>
</dbReference>
<dbReference type="SUPFAM" id="SSF69318">
    <property type="entry name" value="Integrin alpha N-terminal domain"/>
    <property type="match status" value="1"/>
</dbReference>
<dbReference type="PANTHER" id="PTHR46580">
    <property type="entry name" value="SENSOR KINASE-RELATED"/>
    <property type="match status" value="1"/>
</dbReference>
<dbReference type="PANTHER" id="PTHR46580:SF4">
    <property type="entry name" value="ATP_GTP-BINDING PROTEIN"/>
    <property type="match status" value="1"/>
</dbReference>
<dbReference type="Pfam" id="PF03995">
    <property type="entry name" value="Inhibitor_I36"/>
    <property type="match status" value="1"/>
</dbReference>
<dbReference type="EMBL" id="JACVQF010000238">
    <property type="protein sequence ID" value="MBD0424807.1"/>
    <property type="molecule type" value="Genomic_DNA"/>
</dbReference>
<evidence type="ECO:0000256" key="2">
    <source>
        <dbReference type="SAM" id="SignalP"/>
    </source>
</evidence>
<name>A0A926QW60_9ACTN</name>
<proteinExistence type="predicted"/>
<evidence type="ECO:0000313" key="3">
    <source>
        <dbReference type="EMBL" id="MBD0424807.1"/>
    </source>
</evidence>
<dbReference type="Pfam" id="PF13517">
    <property type="entry name" value="FG-GAP_3"/>
    <property type="match status" value="1"/>
</dbReference>
<dbReference type="Gene3D" id="2.20.25.650">
    <property type="entry name" value="Tachylectin-2-like"/>
    <property type="match status" value="1"/>
</dbReference>
<comment type="caution">
    <text evidence="3">The sequence shown here is derived from an EMBL/GenBank/DDBJ whole genome shotgun (WGS) entry which is preliminary data.</text>
</comment>
<dbReference type="InterPro" id="IPR028994">
    <property type="entry name" value="Integrin_alpha_N"/>
</dbReference>
<organism evidence="3 4">
    <name type="scientific">Streptomyces griseicoloratus</name>
    <dbReference type="NCBI Taxonomy" id="2752516"/>
    <lineage>
        <taxon>Bacteria</taxon>
        <taxon>Bacillati</taxon>
        <taxon>Actinomycetota</taxon>
        <taxon>Actinomycetes</taxon>
        <taxon>Kitasatosporales</taxon>
        <taxon>Streptomycetaceae</taxon>
        <taxon>Streptomyces</taxon>
    </lineage>
</organism>
<dbReference type="Proteomes" id="UP000621210">
    <property type="component" value="Unassembled WGS sequence"/>
</dbReference>
<reference evidence="3" key="1">
    <citation type="submission" date="2020-09" db="EMBL/GenBank/DDBJ databases">
        <title>Streptomyces grisecoloratus sp. nov., isolated from cotton soil.</title>
        <authorList>
            <person name="Xing L."/>
        </authorList>
    </citation>
    <scope>NUCLEOTIDE SEQUENCE</scope>
    <source>
        <strain evidence="3">TRM S81-3</strain>
    </source>
</reference>
<reference evidence="3" key="2">
    <citation type="submission" date="2020-09" db="EMBL/GenBank/DDBJ databases">
        <authorList>
            <person name="Luo X."/>
        </authorList>
    </citation>
    <scope>NUCLEOTIDE SEQUENCE</scope>
    <source>
        <strain evidence="3">TRM S81-3</strain>
    </source>
</reference>
<dbReference type="AlphaFoldDB" id="A0A926QW60"/>
<sequence>MGNRFTRSVATLAGLVLAGTGLATVTAAPAAADVYDCPAGYFCGWSGESATGQMYKTNKSVADLGSWDNKIRSHTNRSQSIACVYEDKNYVPWGGYFAEDPAGPGEYSSYPTATTSSIKFVRTERECSQTAYPRWYSETSPKALGFGDMNGDRKADVIARDEAGRLWFAPGDGSGRLIGSGGWNAMNALTRHGDFSRDGREDVIAREASTGKLWLYPGTGTGALGSRKLIGTGGWNAMSKITAVGDLTGDSRSDLVAVEKSTGRLYLYPGTSTGTLGARKLIGTGGWNAMNALAGVGDMNGDGRPDLYGREASTGKLWLYPGRSAALGGRVLVGNGGWNAMDNLIAVGDFSGDGRPDLAAVTNEKYEIDGYPGHLGWLVTYRGLGNGLLASGERTDGEWWGLAGIW</sequence>
<evidence type="ECO:0000256" key="1">
    <source>
        <dbReference type="ARBA" id="ARBA00022729"/>
    </source>
</evidence>
<evidence type="ECO:0000313" key="4">
    <source>
        <dbReference type="Proteomes" id="UP000621210"/>
    </source>
</evidence>
<feature type="signal peptide" evidence="2">
    <location>
        <begin position="1"/>
        <end position="23"/>
    </location>
</feature>
<dbReference type="Gene3D" id="2.115.10.10">
    <property type="entry name" value="Tachylectin 2"/>
    <property type="match status" value="1"/>
</dbReference>
<keyword evidence="1 2" id="KW-0732">Signal</keyword>
<accession>A0A926QW60</accession>
<dbReference type="RefSeq" id="WP_188185700.1">
    <property type="nucleotide sequence ID" value="NZ_JACVQF010000238.1"/>
</dbReference>
<keyword evidence="4" id="KW-1185">Reference proteome</keyword>
<protein>
    <submittedName>
        <fullName evidence="3">VCBS repeat-containing protein</fullName>
    </submittedName>
</protein>